<gene>
    <name evidence="6" type="ORF">GGQ72_003673</name>
</gene>
<dbReference type="Gene3D" id="1.10.1040.10">
    <property type="entry name" value="N-(1-d-carboxylethyl)-l-norvaline Dehydrogenase, domain 2"/>
    <property type="match status" value="1"/>
</dbReference>
<keyword evidence="3" id="KW-0812">Transmembrane</keyword>
<feature type="domain" description="3-hydroxyacyl-CoA dehydrogenase C-terminal" evidence="4">
    <location>
        <begin position="179"/>
        <end position="247"/>
    </location>
</feature>
<evidence type="ECO:0000313" key="6">
    <source>
        <dbReference type="EMBL" id="MBB4145111.1"/>
    </source>
</evidence>
<dbReference type="PANTHER" id="PTHR48075">
    <property type="entry name" value="3-HYDROXYACYL-COA DEHYDROGENASE FAMILY PROTEIN"/>
    <property type="match status" value="1"/>
</dbReference>
<dbReference type="AlphaFoldDB" id="A0A7W6LIT0"/>
<dbReference type="InterPro" id="IPR022694">
    <property type="entry name" value="3-OHacyl-CoA_DH"/>
</dbReference>
<feature type="domain" description="3-hydroxyacyl-CoA dehydrogenase NAD binding" evidence="5">
    <location>
        <begin position="4"/>
        <end position="174"/>
    </location>
</feature>
<organism evidence="6 7">
    <name type="scientific">Rhizobium rhizoryzae</name>
    <dbReference type="NCBI Taxonomy" id="451876"/>
    <lineage>
        <taxon>Bacteria</taxon>
        <taxon>Pseudomonadati</taxon>
        <taxon>Pseudomonadota</taxon>
        <taxon>Alphaproteobacteria</taxon>
        <taxon>Hyphomicrobiales</taxon>
        <taxon>Rhizobiaceae</taxon>
        <taxon>Rhizobium/Agrobacterium group</taxon>
        <taxon>Rhizobium</taxon>
    </lineage>
</organism>
<keyword evidence="3" id="KW-1133">Transmembrane helix</keyword>
<dbReference type="Gene3D" id="3.40.50.720">
    <property type="entry name" value="NAD(P)-binding Rossmann-like Domain"/>
    <property type="match status" value="1"/>
</dbReference>
<evidence type="ECO:0000256" key="1">
    <source>
        <dbReference type="ARBA" id="ARBA00023002"/>
    </source>
</evidence>
<name>A0A7W6LIT0_9HYPH</name>
<evidence type="ECO:0000259" key="5">
    <source>
        <dbReference type="Pfam" id="PF02737"/>
    </source>
</evidence>
<dbReference type="Pfam" id="PF02737">
    <property type="entry name" value="3HCDH_N"/>
    <property type="match status" value="1"/>
</dbReference>
<dbReference type="GO" id="GO:0070403">
    <property type="term" value="F:NAD+ binding"/>
    <property type="evidence" value="ECO:0007669"/>
    <property type="project" value="InterPro"/>
</dbReference>
<evidence type="ECO:0000259" key="4">
    <source>
        <dbReference type="Pfam" id="PF00725"/>
    </source>
</evidence>
<sequence>MKDSVAVIGGGLIGISWSALFVAYGWNVLLFEPMADARGSIPSRVDELRKQVTALSPDLVDSGSLTCTQTLAEALEGCVWIQENAPEKVPLKRKLYADIEATAPRDVTIASSTSSLVWSDLSAEMANPSRLITAHPFNPPHLMPLVELFGIDSERLDAAADFYRSVGRHPVRMKREAVGHIANRLSSALWREAVNMVSKGIADVSDIDEALVYGPGLRWSVIGAHMAYHLGGGPGGITHYLAHLGPSQEKRWQDLGSPSLDTATRQKLVNGIELEARGRSIADLEVQRDEALISVQRALQGKRL</sequence>
<keyword evidence="7" id="KW-1185">Reference proteome</keyword>
<dbReference type="SUPFAM" id="SSF51735">
    <property type="entry name" value="NAD(P)-binding Rossmann-fold domains"/>
    <property type="match status" value="1"/>
</dbReference>
<dbReference type="SUPFAM" id="SSF48179">
    <property type="entry name" value="6-phosphogluconate dehydrogenase C-terminal domain-like"/>
    <property type="match status" value="1"/>
</dbReference>
<dbReference type="InterPro" id="IPR013328">
    <property type="entry name" value="6PGD_dom2"/>
</dbReference>
<dbReference type="InterPro" id="IPR008927">
    <property type="entry name" value="6-PGluconate_DH-like_C_sf"/>
</dbReference>
<keyword evidence="1" id="KW-0560">Oxidoreductase</keyword>
<dbReference type="InterPro" id="IPR006176">
    <property type="entry name" value="3-OHacyl-CoA_DH_NAD-bd"/>
</dbReference>
<protein>
    <submittedName>
        <fullName evidence="6">3-hydroxyacyl-CoA dehydrogenase</fullName>
    </submittedName>
</protein>
<dbReference type="RefSeq" id="WP_343048681.1">
    <property type="nucleotide sequence ID" value="NZ_CP049249.1"/>
</dbReference>
<feature type="site" description="Important for catalytic activity" evidence="2">
    <location>
        <position position="135"/>
    </location>
</feature>
<reference evidence="6 7" key="1">
    <citation type="submission" date="2020-08" db="EMBL/GenBank/DDBJ databases">
        <title>Genomic Encyclopedia of Type Strains, Phase IV (KMG-IV): sequencing the most valuable type-strain genomes for metagenomic binning, comparative biology and taxonomic classification.</title>
        <authorList>
            <person name="Goeker M."/>
        </authorList>
    </citation>
    <scope>NUCLEOTIDE SEQUENCE [LARGE SCALE GENOMIC DNA]</scope>
    <source>
        <strain evidence="6 7">DSM 29514</strain>
    </source>
</reference>
<accession>A0A7W6LIT0</accession>
<dbReference type="GO" id="GO:0016616">
    <property type="term" value="F:oxidoreductase activity, acting on the CH-OH group of donors, NAD or NADP as acceptor"/>
    <property type="evidence" value="ECO:0007669"/>
    <property type="project" value="InterPro"/>
</dbReference>
<dbReference type="PIRSF" id="PIRSF000105">
    <property type="entry name" value="HCDH"/>
    <property type="match status" value="1"/>
</dbReference>
<evidence type="ECO:0000313" key="7">
    <source>
        <dbReference type="Proteomes" id="UP000519897"/>
    </source>
</evidence>
<evidence type="ECO:0000256" key="3">
    <source>
        <dbReference type="SAM" id="Phobius"/>
    </source>
</evidence>
<dbReference type="GO" id="GO:0006631">
    <property type="term" value="P:fatty acid metabolic process"/>
    <property type="evidence" value="ECO:0007669"/>
    <property type="project" value="InterPro"/>
</dbReference>
<dbReference type="PANTHER" id="PTHR48075:SF5">
    <property type="entry name" value="3-HYDROXYBUTYRYL-COA DEHYDROGENASE"/>
    <property type="match status" value="1"/>
</dbReference>
<dbReference type="Pfam" id="PF00725">
    <property type="entry name" value="3HCDH"/>
    <property type="match status" value="1"/>
</dbReference>
<keyword evidence="3" id="KW-0472">Membrane</keyword>
<dbReference type="Proteomes" id="UP000519897">
    <property type="component" value="Unassembled WGS sequence"/>
</dbReference>
<comment type="caution">
    <text evidence="6">The sequence shown here is derived from an EMBL/GenBank/DDBJ whole genome shotgun (WGS) entry which is preliminary data.</text>
</comment>
<dbReference type="InterPro" id="IPR006108">
    <property type="entry name" value="3HC_DH_C"/>
</dbReference>
<dbReference type="InterPro" id="IPR036291">
    <property type="entry name" value="NAD(P)-bd_dom_sf"/>
</dbReference>
<dbReference type="EMBL" id="JACIEC010000005">
    <property type="protein sequence ID" value="MBB4145111.1"/>
    <property type="molecule type" value="Genomic_DNA"/>
</dbReference>
<evidence type="ECO:0000256" key="2">
    <source>
        <dbReference type="PIRSR" id="PIRSR000105-1"/>
    </source>
</evidence>
<feature type="transmembrane region" description="Helical" evidence="3">
    <location>
        <begin position="6"/>
        <end position="31"/>
    </location>
</feature>
<proteinExistence type="predicted"/>